<proteinExistence type="predicted"/>
<dbReference type="OrthoDB" id="2480790at2"/>
<sequence length="2018" mass="226260">MPFFISLLFLSIFSLNLGWAQELPLKDFWLSQGFCPNDWKIESDYLTIQNKNIYGTHFKVKACQDLNFTQFKENLLNQGFKIIKSSEEEIIGCIDNEEGKLYLVYDSSDEFALKILKQVIIKPNQEKEIVLPSDEKVFFYLDYPQGKYLSMTVIPSDNETNINISIEGELKKRKLTQKIYYNRKIDPKEGPNYILDLPLLPGLQLFSISAYKETRIKIKVKEEGNIIPLKLQDKTGGILLKNVPYGSAKVKPEAGVEYFLQSLVEESVIGNRTPQGDIIFWLPPGYWQLEVDPFQDEDSSISLLKARLIPVFPGYLTEVVWPASINRMFKTQEQARLEIFKSSATQTEAYLDFSLLNIGPKNVVPKKENLEIFEAGLPAKVLRVERIKSPPEIVILLDSSGSMRNSMKKALEATAKFLKGIPPKSRVTLIDFDTQPRLVSKGNPQKVLASLSQIKANGATALYDALKMGLSLLQQANRPALILFTDGKDANWNDTGPGSKTTAKEIFSIVKSSNVPIFTIGFGKSPDTNTLSRLAALTGGAYYPASNSRALNQVFTKIQQNLGNQWRVYYTRPKAIPAGDKPVLLLVVDNSGSMEGNIERVRHVLRNFVAALPEDFLIQFMIFSGEVEVKQVLTDDRLAIYRALSEMKALESTAILKSLEASYQLLHSVPSSNRYLVYLTDEALAVDEDEQEKFKLILQQLKDDGVKSLFIGMVDREHEEAFKKAALLAGGQHVILPDFGHLEETLDKLLAQIGKAPKSKYHLIRLVYKHLDPYGRVSIYTAATKSKDPLPLSQEKVKDPEAIAWKKGEKIRPYDGELARFITGDDIIGRQVQVLKRIPLNVSASNKAVKITLKEAVLLSKLRGVEPPNGKFLALTLKMENILPPQEVVVYPDGSAHPSAWLGSAGDQNARVEKRIPDYLIPDAKIHFFLSWNNKTRFPLSEATYLAEKPLILPGEDEIFLRPGQPIEGTFIFVVPNEFMEQCALHLYDTAYGHLDLPISGILKIKKEEIASLPTKVTRKLSDTFSLKIDGYKDTKKIYEVSPEEGNIFRIVEITLTSKVQAHLAIEPAERFFLYVDTPEGSFRFSLHPVTSRYPLGFYSARLVAPGSHNKARLVFELPEALANMPAKLFIDLQGGGVEFPIVAKTLPSPKAPLAQGKAKGAILSIQGVYQHEKQIVLDVVITDEKDEVATEAYDYLLFKLTPEALKRLYPKQEKIPTNVMKPKGLGSFGRNLGVNVLIDEYLPDWTDYLVGCSCPLLVFNGKSRRCFAFFELPDNISPSDLILTSKVFEGLNYKIPAKLSSFPYEAWLTFQRPYEIDDSFFYELNKAIWKLTQIRRAKGFTKPGSANKMLATLDGSIPKGLPVEPPSLLKKGAISWQEIKTIEELKHAVSSFQLKASNLRAWQAVYAPEAVFTQGWLTENELALMAEKVLGRQSLETQRMLVELSPEGEGALRNVFSSSEIELSELPAIKYEDQEGKEHILVIPFFKEANEIKNLISTIEEASGRDSLSFSLEVNLKVEPLSSGAQEALGTIADALAVSDEEELKNIQLLSYTTSLPEASLGSFTLGFFQTIDKQKGRIIKAVLDSPTGRTVSEDALELAKYKLVQLELKFYLSGETFKTIRDFKEKEWPTEMFFVIGVNVPDLTESSLNVADNYWKSSYKEAHPDVLSSVKWLGQGIIARFVGAQTAYEQELAKKLGLEIVRLEKTRILVVDLRFDRQKNRQITSLDIVNPYPELRGDEEQQKKFNLLAGFYYSHLESQAVPNGLNAFKLLSLMPPENKMLLFLPEDTGELSEILKNSGYPRFVWEHFKNNSNFVLFPEKPLALSENAFRTAWLEIDPDTYKVWSFLDSGERGVVESRVLGESLASALDYAAGFWIGVQNSVWATAAFSLILDDWNQIKTCAHGFARRLGSYLEATTQPVDTLKPDAGKAQSALSGDVAGAIGLSNMDYGCMGAGELQKLVKEHAESKAWSAEDVKSVVEGSKQLKDLAGNAWEKAREKYLGFANGYKDGVDWYFK</sequence>
<evidence type="ECO:0000313" key="3">
    <source>
        <dbReference type="Proteomes" id="UP000076964"/>
    </source>
</evidence>
<evidence type="ECO:0000259" key="1">
    <source>
        <dbReference type="PROSITE" id="PS50234"/>
    </source>
</evidence>
<reference evidence="2 3" key="1">
    <citation type="submission" date="2016-02" db="EMBL/GenBank/DDBJ databases">
        <title>Draft genome sequence of Thermodesulfatator sp. S606.</title>
        <authorList>
            <person name="Lai Q."/>
            <person name="Cao J."/>
            <person name="Dupont S."/>
            <person name="Shao Z."/>
            <person name="Jebbar M."/>
            <person name="Alain K."/>
        </authorList>
    </citation>
    <scope>NUCLEOTIDE SEQUENCE [LARGE SCALE GENOMIC DNA]</scope>
    <source>
        <strain evidence="2 3">S606</strain>
    </source>
</reference>
<evidence type="ECO:0000313" key="2">
    <source>
        <dbReference type="EMBL" id="OAG26849.1"/>
    </source>
</evidence>
<organism evidence="2 3">
    <name type="scientific">Thermodesulfatator autotrophicus</name>
    <dbReference type="NCBI Taxonomy" id="1795632"/>
    <lineage>
        <taxon>Bacteria</taxon>
        <taxon>Pseudomonadati</taxon>
        <taxon>Thermodesulfobacteriota</taxon>
        <taxon>Thermodesulfobacteria</taxon>
        <taxon>Thermodesulfobacteriales</taxon>
        <taxon>Thermodesulfatatoraceae</taxon>
        <taxon>Thermodesulfatator</taxon>
    </lineage>
</organism>
<dbReference type="PANTHER" id="PTHR45737">
    <property type="entry name" value="VON WILLEBRAND FACTOR A DOMAIN-CONTAINING PROTEIN 5A"/>
    <property type="match status" value="1"/>
</dbReference>
<feature type="domain" description="VWFA" evidence="1">
    <location>
        <begin position="583"/>
        <end position="749"/>
    </location>
</feature>
<dbReference type="Proteomes" id="UP000076964">
    <property type="component" value="Unassembled WGS sequence"/>
</dbReference>
<dbReference type="InterPro" id="IPR036465">
    <property type="entry name" value="vWFA_dom_sf"/>
</dbReference>
<name>A0A177E760_9BACT</name>
<gene>
    <name evidence="2" type="ORF">TH606_10090</name>
</gene>
<dbReference type="InterPro" id="IPR002035">
    <property type="entry name" value="VWF_A"/>
</dbReference>
<dbReference type="SMART" id="SM00327">
    <property type="entry name" value="VWA"/>
    <property type="match status" value="2"/>
</dbReference>
<keyword evidence="3" id="KW-1185">Reference proteome</keyword>
<feature type="domain" description="VWFA" evidence="1">
    <location>
        <begin position="392"/>
        <end position="558"/>
    </location>
</feature>
<dbReference type="Pfam" id="PF13519">
    <property type="entry name" value="VWA_2"/>
    <property type="match status" value="2"/>
</dbReference>
<accession>A0A177E760</accession>
<dbReference type="CDD" id="cd00198">
    <property type="entry name" value="vWFA"/>
    <property type="match status" value="2"/>
</dbReference>
<dbReference type="Gene3D" id="3.40.50.410">
    <property type="entry name" value="von Willebrand factor, type A domain"/>
    <property type="match status" value="2"/>
</dbReference>
<dbReference type="RefSeq" id="WP_068543608.1">
    <property type="nucleotide sequence ID" value="NZ_LSFI01000058.1"/>
</dbReference>
<dbReference type="SUPFAM" id="SSF53300">
    <property type="entry name" value="vWA-like"/>
    <property type="match status" value="2"/>
</dbReference>
<dbReference type="PROSITE" id="PS50234">
    <property type="entry name" value="VWFA"/>
    <property type="match status" value="2"/>
</dbReference>
<dbReference type="EMBL" id="LSFI01000058">
    <property type="protein sequence ID" value="OAG26849.1"/>
    <property type="molecule type" value="Genomic_DNA"/>
</dbReference>
<dbReference type="STRING" id="1795632.TH606_10090"/>
<protein>
    <recommendedName>
        <fullName evidence="1">VWFA domain-containing protein</fullName>
    </recommendedName>
</protein>
<comment type="caution">
    <text evidence="2">The sequence shown here is derived from an EMBL/GenBank/DDBJ whole genome shotgun (WGS) entry which is preliminary data.</text>
</comment>
<dbReference type="PANTHER" id="PTHR45737:SF6">
    <property type="entry name" value="VON WILLEBRAND FACTOR A DOMAIN-CONTAINING PROTEIN 5A"/>
    <property type="match status" value="1"/>
</dbReference>